<evidence type="ECO:0000313" key="1">
    <source>
        <dbReference type="EMBL" id="GAA3855228.1"/>
    </source>
</evidence>
<proteinExistence type="predicted"/>
<keyword evidence="2" id="KW-1185">Reference proteome</keyword>
<protein>
    <submittedName>
        <fullName evidence="1">Uncharacterized protein</fullName>
    </submittedName>
</protein>
<name>A0ABP7JUF7_9ACTN</name>
<reference evidence="2" key="1">
    <citation type="journal article" date="2019" name="Int. J. Syst. Evol. Microbiol.">
        <title>The Global Catalogue of Microorganisms (GCM) 10K type strain sequencing project: providing services to taxonomists for standard genome sequencing and annotation.</title>
        <authorList>
            <consortium name="The Broad Institute Genomics Platform"/>
            <consortium name="The Broad Institute Genome Sequencing Center for Infectious Disease"/>
            <person name="Wu L."/>
            <person name="Ma J."/>
        </authorList>
    </citation>
    <scope>NUCLEOTIDE SEQUENCE [LARGE SCALE GENOMIC DNA]</scope>
    <source>
        <strain evidence="2">JCM 16578</strain>
    </source>
</reference>
<dbReference type="EMBL" id="BAAAZA010000004">
    <property type="protein sequence ID" value="GAA3855228.1"/>
    <property type="molecule type" value="Genomic_DNA"/>
</dbReference>
<comment type="caution">
    <text evidence="1">The sequence shown here is derived from an EMBL/GenBank/DDBJ whole genome shotgun (WGS) entry which is preliminary data.</text>
</comment>
<evidence type="ECO:0000313" key="2">
    <source>
        <dbReference type="Proteomes" id="UP001501563"/>
    </source>
</evidence>
<sequence length="172" mass="18933">MSILHRVCEPFPDASSTLSRARAIMRDLADWNGTPWPQLDLVTTAGQYMHAVRTFGAALAAWDRDLPGFGPIRDELQHRGVAFDWEERSYVFITDMQLRPDLADLWPLPEGLSLSLARTPPFGGPDSEPEDDCTEEELDRMVSHSGHCPWRSAGIAAGGACPISKAVACRSV</sequence>
<dbReference type="RefSeq" id="WP_345547398.1">
    <property type="nucleotide sequence ID" value="NZ_BAAAZA010000004.1"/>
</dbReference>
<gene>
    <name evidence="1" type="ORF">GCM10022207_18240</name>
</gene>
<organism evidence="1 2">
    <name type="scientific">Streptomyces lannensis</name>
    <dbReference type="NCBI Taxonomy" id="766498"/>
    <lineage>
        <taxon>Bacteria</taxon>
        <taxon>Bacillati</taxon>
        <taxon>Actinomycetota</taxon>
        <taxon>Actinomycetes</taxon>
        <taxon>Kitasatosporales</taxon>
        <taxon>Streptomycetaceae</taxon>
        <taxon>Streptomyces</taxon>
    </lineage>
</organism>
<dbReference type="Proteomes" id="UP001501563">
    <property type="component" value="Unassembled WGS sequence"/>
</dbReference>
<accession>A0ABP7JUF7</accession>